<proteinExistence type="predicted"/>
<gene>
    <name evidence="1" type="ORF">BLE401_04105</name>
</gene>
<evidence type="ECO:0000313" key="2">
    <source>
        <dbReference type="Proteomes" id="UP000234271"/>
    </source>
</evidence>
<protein>
    <recommendedName>
        <fullName evidence="3">SGNH/GDSL hydrolase family protein</fullName>
    </recommendedName>
</protein>
<dbReference type="OrthoDB" id="916975at2"/>
<name>A0A2N9YBV7_9GAMM</name>
<dbReference type="AlphaFoldDB" id="A0A2N9YBV7"/>
<dbReference type="Gene3D" id="3.40.50.1110">
    <property type="entry name" value="SGNH hydrolase"/>
    <property type="match status" value="1"/>
</dbReference>
<reference evidence="2" key="1">
    <citation type="submission" date="2016-12" db="EMBL/GenBank/DDBJ databases">
        <title>Complete Genome Sequence of Beggiatoa leptomitiformis D-401.</title>
        <authorList>
            <person name="Fomenkov A."/>
            <person name="Vincze T."/>
            <person name="Grabovich M."/>
            <person name="Anton B.P."/>
            <person name="Dubinina G."/>
            <person name="Orlova M."/>
            <person name="Belousova E."/>
            <person name="Roberts R.J."/>
        </authorList>
    </citation>
    <scope>NUCLEOTIDE SEQUENCE [LARGE SCALE GENOMIC DNA]</scope>
    <source>
        <strain evidence="2">D-401</strain>
    </source>
</reference>
<sequence length="295" mass="34418">MLLFFLEIGAYLLVVRSDSFSFTLANKRWFSTYWQPINALGYRDDDYSPEEVKSNRLIFVVGDSFVAGQGIKNYQQRFSNLLREKLGKGWLVANIAQVGWSTSEEYQGIINYPYQPNVIILAYFIDDIRQAATQPSVINRLSHPQLIQSVPTYLQGLVDNSYLANYFYWQWYRSHYSEPESIYWTRMQSYYADSEVWALHQQELKNIVDYAKQHQIILIPVLFPNLISLDNSQPILQKVASWLTTLGTQPIDLSYLFKGKTPRELVVNQVDAHPNEWVNQQVSEVLLKLVQERVK</sequence>
<dbReference type="InterPro" id="IPR036514">
    <property type="entry name" value="SGNH_hydro_sf"/>
</dbReference>
<dbReference type="STRING" id="288004.AL038_01930"/>
<accession>A0A2N9YBV7</accession>
<dbReference type="Proteomes" id="UP000234271">
    <property type="component" value="Chromosome"/>
</dbReference>
<evidence type="ECO:0000313" key="1">
    <source>
        <dbReference type="EMBL" id="AUI67963.2"/>
    </source>
</evidence>
<evidence type="ECO:0008006" key="3">
    <source>
        <dbReference type="Google" id="ProtNLM"/>
    </source>
</evidence>
<organism evidence="1 2">
    <name type="scientific">Beggiatoa leptomitoformis</name>
    <dbReference type="NCBI Taxonomy" id="288004"/>
    <lineage>
        <taxon>Bacteria</taxon>
        <taxon>Pseudomonadati</taxon>
        <taxon>Pseudomonadota</taxon>
        <taxon>Gammaproteobacteria</taxon>
        <taxon>Thiotrichales</taxon>
        <taxon>Thiotrichaceae</taxon>
        <taxon>Beggiatoa</taxon>
    </lineage>
</organism>
<keyword evidence="2" id="KW-1185">Reference proteome</keyword>
<dbReference type="EMBL" id="CP018889">
    <property type="protein sequence ID" value="AUI67963.2"/>
    <property type="molecule type" value="Genomic_DNA"/>
</dbReference>
<dbReference type="RefSeq" id="WP_145917041.1">
    <property type="nucleotide sequence ID" value="NZ_CP012373.2"/>
</dbReference>
<dbReference type="SUPFAM" id="SSF52266">
    <property type="entry name" value="SGNH hydrolase"/>
    <property type="match status" value="1"/>
</dbReference>
<dbReference type="GO" id="GO:0016788">
    <property type="term" value="F:hydrolase activity, acting on ester bonds"/>
    <property type="evidence" value="ECO:0007669"/>
    <property type="project" value="UniProtKB-ARBA"/>
</dbReference>